<keyword evidence="3" id="KW-1185">Reference proteome</keyword>
<name>A0A4R6ZIE7_9LIST</name>
<accession>A0A4R6ZIE7</accession>
<feature type="coiled-coil region" evidence="1">
    <location>
        <begin position="33"/>
        <end position="67"/>
    </location>
</feature>
<protein>
    <submittedName>
        <fullName evidence="2">Viral Gp157 protein</fullName>
    </submittedName>
</protein>
<dbReference type="Proteomes" id="UP000295558">
    <property type="component" value="Unassembled WGS sequence"/>
</dbReference>
<reference evidence="2 3" key="1">
    <citation type="submission" date="2019-03" db="EMBL/GenBank/DDBJ databases">
        <title>Genomic Encyclopedia of Type Strains, Phase III (KMG-III): the genomes of soil and plant-associated and newly described type strains.</title>
        <authorList>
            <person name="Whitman W."/>
        </authorList>
    </citation>
    <scope>NUCLEOTIDE SEQUENCE [LARGE SCALE GENOMIC DNA]</scope>
    <source>
        <strain evidence="2 3">CECT 7972</strain>
    </source>
</reference>
<evidence type="ECO:0000313" key="2">
    <source>
        <dbReference type="EMBL" id="TDR51709.1"/>
    </source>
</evidence>
<dbReference type="InterPro" id="IPR008840">
    <property type="entry name" value="Sipho_Gp157"/>
</dbReference>
<proteinExistence type="predicted"/>
<gene>
    <name evidence="2" type="ORF">DFP96_11115</name>
</gene>
<sequence>MKLYELGNSYQKVLDLAGQTEAETLKDTLDAIKESIDIKAENLAKVIKSLEAEVAGFDVEMKRMADRKSTIKNNVDGLKRYLQTELEKIGTDKIKGQHLTIAIQNNPPSARVEDESKLIAYLVEQPKKLDKKALLVDLKAGIEVDGAELYQGRSLRIR</sequence>
<keyword evidence="1" id="KW-0175">Coiled coil</keyword>
<dbReference type="EMBL" id="SNZK01000011">
    <property type="protein sequence ID" value="TDR51709.1"/>
    <property type="molecule type" value="Genomic_DNA"/>
</dbReference>
<dbReference type="OrthoDB" id="2409458at2"/>
<evidence type="ECO:0000313" key="3">
    <source>
        <dbReference type="Proteomes" id="UP000295558"/>
    </source>
</evidence>
<comment type="caution">
    <text evidence="2">The sequence shown here is derived from an EMBL/GenBank/DDBJ whole genome shotgun (WGS) entry which is preliminary data.</text>
</comment>
<dbReference type="Pfam" id="PF05565">
    <property type="entry name" value="Sipho_Gp157"/>
    <property type="match status" value="1"/>
</dbReference>
<dbReference type="AlphaFoldDB" id="A0A4R6ZIE7"/>
<evidence type="ECO:0000256" key="1">
    <source>
        <dbReference type="SAM" id="Coils"/>
    </source>
</evidence>
<dbReference type="STRING" id="1265846.PROCOU_11278"/>
<organism evidence="2 3">
    <name type="scientific">Listeria rocourtiae</name>
    <dbReference type="NCBI Taxonomy" id="647910"/>
    <lineage>
        <taxon>Bacteria</taxon>
        <taxon>Bacillati</taxon>
        <taxon>Bacillota</taxon>
        <taxon>Bacilli</taxon>
        <taxon>Bacillales</taxon>
        <taxon>Listeriaceae</taxon>
        <taxon>Listeria</taxon>
    </lineage>
</organism>